<reference evidence="1" key="1">
    <citation type="submission" date="2020-06" db="EMBL/GenBank/DDBJ databases">
        <authorList>
            <person name="Li T."/>
            <person name="Hu X."/>
            <person name="Zhang T."/>
            <person name="Song X."/>
            <person name="Zhang H."/>
            <person name="Dai N."/>
            <person name="Sheng W."/>
            <person name="Hou X."/>
            <person name="Wei L."/>
        </authorList>
    </citation>
    <scope>NUCLEOTIDE SEQUENCE</scope>
    <source>
        <strain evidence="1">G02</strain>
        <tissue evidence="1">Leaf</tissue>
    </source>
</reference>
<dbReference type="Pfam" id="PF14223">
    <property type="entry name" value="Retrotran_gag_2"/>
    <property type="match status" value="1"/>
</dbReference>
<proteinExistence type="predicted"/>
<name>A0AAW2K6W8_SESRA</name>
<evidence type="ECO:0000313" key="1">
    <source>
        <dbReference type="EMBL" id="KAL0301628.1"/>
    </source>
</evidence>
<gene>
    <name evidence="1" type="ORF">Sradi_6439600</name>
</gene>
<dbReference type="AlphaFoldDB" id="A0AAW2K6W8"/>
<organism evidence="1">
    <name type="scientific">Sesamum radiatum</name>
    <name type="common">Black benniseed</name>
    <dbReference type="NCBI Taxonomy" id="300843"/>
    <lineage>
        <taxon>Eukaryota</taxon>
        <taxon>Viridiplantae</taxon>
        <taxon>Streptophyta</taxon>
        <taxon>Embryophyta</taxon>
        <taxon>Tracheophyta</taxon>
        <taxon>Spermatophyta</taxon>
        <taxon>Magnoliopsida</taxon>
        <taxon>eudicotyledons</taxon>
        <taxon>Gunneridae</taxon>
        <taxon>Pentapetalae</taxon>
        <taxon>asterids</taxon>
        <taxon>lamiids</taxon>
        <taxon>Lamiales</taxon>
        <taxon>Pedaliaceae</taxon>
        <taxon>Sesamum</taxon>
    </lineage>
</organism>
<comment type="caution">
    <text evidence="1">The sequence shown here is derived from an EMBL/GenBank/DDBJ whole genome shotgun (WGS) entry which is preliminary data.</text>
</comment>
<protein>
    <submittedName>
        <fullName evidence="1">Uncharacterized protein</fullName>
    </submittedName>
</protein>
<reference evidence="1" key="2">
    <citation type="journal article" date="2024" name="Plant">
        <title>Genomic evolution and insights into agronomic trait innovations of Sesamum species.</title>
        <authorList>
            <person name="Miao H."/>
            <person name="Wang L."/>
            <person name="Qu L."/>
            <person name="Liu H."/>
            <person name="Sun Y."/>
            <person name="Le M."/>
            <person name="Wang Q."/>
            <person name="Wei S."/>
            <person name="Zheng Y."/>
            <person name="Lin W."/>
            <person name="Duan Y."/>
            <person name="Cao H."/>
            <person name="Xiong S."/>
            <person name="Wang X."/>
            <person name="Wei L."/>
            <person name="Li C."/>
            <person name="Ma Q."/>
            <person name="Ju M."/>
            <person name="Zhao R."/>
            <person name="Li G."/>
            <person name="Mu C."/>
            <person name="Tian Q."/>
            <person name="Mei H."/>
            <person name="Zhang T."/>
            <person name="Gao T."/>
            <person name="Zhang H."/>
        </authorList>
    </citation>
    <scope>NUCLEOTIDE SEQUENCE</scope>
    <source>
        <strain evidence="1">G02</strain>
    </source>
</reference>
<sequence>MGKPIEPKNGQTAHYRHELDAYNKWLEQDMSARFTMLSCTNDNLICEYKNYPMTKALLEVLKVAYDSTSATRLRALTLRFNQYVLDPKHSMIQHLDVMKDMIRALQNVSCELRDEQVLAIFRLLPE</sequence>
<accession>A0AAW2K6W8</accession>
<dbReference type="EMBL" id="JACGWJ010000030">
    <property type="protein sequence ID" value="KAL0301628.1"/>
    <property type="molecule type" value="Genomic_DNA"/>
</dbReference>